<dbReference type="EMBL" id="QAAA01000002">
    <property type="protein sequence ID" value="PTN03566.1"/>
    <property type="molecule type" value="Genomic_DNA"/>
</dbReference>
<dbReference type="Pfam" id="PF00300">
    <property type="entry name" value="His_Phos_1"/>
    <property type="match status" value="1"/>
</dbReference>
<evidence type="ECO:0000313" key="2">
    <source>
        <dbReference type="Proteomes" id="UP000243859"/>
    </source>
</evidence>
<organism evidence="1 2">
    <name type="scientific">Rhodovulum imhoffii</name>
    <dbReference type="NCBI Taxonomy" id="365340"/>
    <lineage>
        <taxon>Bacteria</taxon>
        <taxon>Pseudomonadati</taxon>
        <taxon>Pseudomonadota</taxon>
        <taxon>Alphaproteobacteria</taxon>
        <taxon>Rhodobacterales</taxon>
        <taxon>Paracoccaceae</taxon>
        <taxon>Rhodovulum</taxon>
    </lineage>
</organism>
<protein>
    <submittedName>
        <fullName evidence="1">Alpha-ribazole phosphatase</fullName>
    </submittedName>
</protein>
<dbReference type="SMART" id="SM00855">
    <property type="entry name" value="PGAM"/>
    <property type="match status" value="1"/>
</dbReference>
<dbReference type="AlphaFoldDB" id="A0A2T5BVG3"/>
<dbReference type="InterPro" id="IPR029033">
    <property type="entry name" value="His_PPase_superfam"/>
</dbReference>
<sequence length="173" mass="18793">MGLILLRHTTPDVPPGTCYGRRDVPLCPGFAQEAEAVLASLPDVSRIVTSPATRCRRLAARAGTRKEVKVSVDFRLAEMDFGAWEGRPWASVPQAELDAWARDFFTARPHGGESVASLIGRTRQVLAAYHEERVLAVTHAGIMRAARYVLGDPDPWHTPIAFGACLDVGAFSA</sequence>
<dbReference type="SUPFAM" id="SSF53254">
    <property type="entry name" value="Phosphoglycerate mutase-like"/>
    <property type="match status" value="1"/>
</dbReference>
<accession>A0A2T5BVG3</accession>
<dbReference type="CDD" id="cd07067">
    <property type="entry name" value="HP_PGM_like"/>
    <property type="match status" value="1"/>
</dbReference>
<evidence type="ECO:0000313" key="1">
    <source>
        <dbReference type="EMBL" id="PTN03566.1"/>
    </source>
</evidence>
<dbReference type="InterPro" id="IPR013078">
    <property type="entry name" value="His_Pase_superF_clade-1"/>
</dbReference>
<name>A0A2T5BVG3_9RHOB</name>
<reference evidence="1 2" key="1">
    <citation type="submission" date="2018-04" db="EMBL/GenBank/DDBJ databases">
        <title>Genomic Encyclopedia of Archaeal and Bacterial Type Strains, Phase II (KMG-II): from individual species to whole genera.</title>
        <authorList>
            <person name="Goeker M."/>
        </authorList>
    </citation>
    <scope>NUCLEOTIDE SEQUENCE [LARGE SCALE GENOMIC DNA]</scope>
    <source>
        <strain evidence="1 2">DSM 18064</strain>
    </source>
</reference>
<comment type="caution">
    <text evidence="1">The sequence shown here is derived from an EMBL/GenBank/DDBJ whole genome shotgun (WGS) entry which is preliminary data.</text>
</comment>
<gene>
    <name evidence="1" type="ORF">C8N32_10287</name>
</gene>
<dbReference type="Gene3D" id="3.40.50.1240">
    <property type="entry name" value="Phosphoglycerate mutase-like"/>
    <property type="match status" value="1"/>
</dbReference>
<dbReference type="OrthoDB" id="9781415at2"/>
<keyword evidence="2" id="KW-1185">Reference proteome</keyword>
<dbReference type="Proteomes" id="UP000243859">
    <property type="component" value="Unassembled WGS sequence"/>
</dbReference>
<dbReference type="RefSeq" id="WP_107890851.1">
    <property type="nucleotide sequence ID" value="NZ_NHSI01000055.1"/>
</dbReference>
<proteinExistence type="predicted"/>